<name>A0A5E4QQX5_9NEOP</name>
<organism evidence="2 3">
    <name type="scientific">Leptidea sinapis</name>
    <dbReference type="NCBI Taxonomy" id="189913"/>
    <lineage>
        <taxon>Eukaryota</taxon>
        <taxon>Metazoa</taxon>
        <taxon>Ecdysozoa</taxon>
        <taxon>Arthropoda</taxon>
        <taxon>Hexapoda</taxon>
        <taxon>Insecta</taxon>
        <taxon>Pterygota</taxon>
        <taxon>Neoptera</taxon>
        <taxon>Endopterygota</taxon>
        <taxon>Lepidoptera</taxon>
        <taxon>Glossata</taxon>
        <taxon>Ditrysia</taxon>
        <taxon>Papilionoidea</taxon>
        <taxon>Pieridae</taxon>
        <taxon>Dismorphiinae</taxon>
        <taxon>Leptidea</taxon>
    </lineage>
</organism>
<evidence type="ECO:0000313" key="2">
    <source>
        <dbReference type="EMBL" id="VVC99518.1"/>
    </source>
</evidence>
<protein>
    <submittedName>
        <fullName evidence="2">Uncharacterized protein</fullName>
    </submittedName>
</protein>
<keyword evidence="3" id="KW-1185">Reference proteome</keyword>
<feature type="compositionally biased region" description="Polar residues" evidence="1">
    <location>
        <begin position="86"/>
        <end position="95"/>
    </location>
</feature>
<gene>
    <name evidence="2" type="ORF">LSINAPIS_LOCUS10388</name>
</gene>
<dbReference type="Proteomes" id="UP000324832">
    <property type="component" value="Unassembled WGS sequence"/>
</dbReference>
<evidence type="ECO:0000256" key="1">
    <source>
        <dbReference type="SAM" id="MobiDB-lite"/>
    </source>
</evidence>
<accession>A0A5E4QQX5</accession>
<evidence type="ECO:0000313" key="3">
    <source>
        <dbReference type="Proteomes" id="UP000324832"/>
    </source>
</evidence>
<feature type="region of interest" description="Disordered" evidence="1">
    <location>
        <begin position="71"/>
        <end position="101"/>
    </location>
</feature>
<reference evidence="2 3" key="1">
    <citation type="submission" date="2017-07" db="EMBL/GenBank/DDBJ databases">
        <authorList>
            <person name="Talla V."/>
            <person name="Backstrom N."/>
        </authorList>
    </citation>
    <scope>NUCLEOTIDE SEQUENCE [LARGE SCALE GENOMIC DNA]</scope>
</reference>
<dbReference type="EMBL" id="FZQP02004211">
    <property type="protein sequence ID" value="VVC99518.1"/>
    <property type="molecule type" value="Genomic_DNA"/>
</dbReference>
<proteinExistence type="predicted"/>
<sequence>MVEIAGGRHILVELRSADTSPRCAGGFLAHATQIEDLKLNVSDRASAECFRGMGFSSRHVVVARWRCSTCCSRHPRRPRSSCSAGPGSTFSTPHQSLPARR</sequence>
<dbReference type="AlphaFoldDB" id="A0A5E4QQX5"/>